<reference evidence="1" key="1">
    <citation type="journal article" date="2021" name="New Phytol.">
        <title>Evolutionary innovations through gain and loss of genes in the ectomycorrhizal Boletales.</title>
        <authorList>
            <person name="Wu G."/>
            <person name="Miyauchi S."/>
            <person name="Morin E."/>
            <person name="Kuo A."/>
            <person name="Drula E."/>
            <person name="Varga T."/>
            <person name="Kohler A."/>
            <person name="Feng B."/>
            <person name="Cao Y."/>
            <person name="Lipzen A."/>
            <person name="Daum C."/>
            <person name="Hundley H."/>
            <person name="Pangilinan J."/>
            <person name="Johnson J."/>
            <person name="Barry K."/>
            <person name="LaButti K."/>
            <person name="Ng V."/>
            <person name="Ahrendt S."/>
            <person name="Min B."/>
            <person name="Choi I.G."/>
            <person name="Park H."/>
            <person name="Plett J.M."/>
            <person name="Magnuson J."/>
            <person name="Spatafora J.W."/>
            <person name="Nagy L.G."/>
            <person name="Henrissat B."/>
            <person name="Grigoriev I.V."/>
            <person name="Yang Z.L."/>
            <person name="Xu J."/>
            <person name="Martin F.M."/>
        </authorList>
    </citation>
    <scope>NUCLEOTIDE SEQUENCE</scope>
    <source>
        <strain evidence="1">KUC20120723A-06</strain>
    </source>
</reference>
<protein>
    <submittedName>
        <fullName evidence="1">Uncharacterized protein</fullName>
    </submittedName>
</protein>
<sequence length="51" mass="6106">MSTLEVLNFHPEKVMAHPRVLAWHDDIERENENDLDDFDMDDDDVVEAYWS</sequence>
<gene>
    <name evidence="1" type="ORF">BV22DRAFT_1002926</name>
</gene>
<accession>A0ACB8BXH6</accession>
<comment type="caution">
    <text evidence="1">The sequence shown here is derived from an EMBL/GenBank/DDBJ whole genome shotgun (WGS) entry which is preliminary data.</text>
</comment>
<keyword evidence="2" id="KW-1185">Reference proteome</keyword>
<name>A0ACB8BXH6_9AGAM</name>
<dbReference type="EMBL" id="MU266342">
    <property type="protein sequence ID" value="KAH7929348.1"/>
    <property type="molecule type" value="Genomic_DNA"/>
</dbReference>
<evidence type="ECO:0000313" key="1">
    <source>
        <dbReference type="EMBL" id="KAH7929348.1"/>
    </source>
</evidence>
<organism evidence="1 2">
    <name type="scientific">Leucogyrophana mollusca</name>
    <dbReference type="NCBI Taxonomy" id="85980"/>
    <lineage>
        <taxon>Eukaryota</taxon>
        <taxon>Fungi</taxon>
        <taxon>Dikarya</taxon>
        <taxon>Basidiomycota</taxon>
        <taxon>Agaricomycotina</taxon>
        <taxon>Agaricomycetes</taxon>
        <taxon>Agaricomycetidae</taxon>
        <taxon>Boletales</taxon>
        <taxon>Boletales incertae sedis</taxon>
        <taxon>Leucogyrophana</taxon>
    </lineage>
</organism>
<dbReference type="Proteomes" id="UP000790709">
    <property type="component" value="Unassembled WGS sequence"/>
</dbReference>
<evidence type="ECO:0000313" key="2">
    <source>
        <dbReference type="Proteomes" id="UP000790709"/>
    </source>
</evidence>
<proteinExistence type="predicted"/>